<dbReference type="PANTHER" id="PTHR42939">
    <property type="entry name" value="ABC TRANSPORTER ATP-BINDING PROTEIN ALBC-RELATED"/>
    <property type="match status" value="1"/>
</dbReference>
<keyword evidence="2" id="KW-0547">Nucleotide-binding</keyword>
<evidence type="ECO:0000313" key="5">
    <source>
        <dbReference type="EMBL" id="SJZ51824.1"/>
    </source>
</evidence>
<reference evidence="5 6" key="1">
    <citation type="submission" date="2017-02" db="EMBL/GenBank/DDBJ databases">
        <authorList>
            <person name="Peterson S.W."/>
        </authorList>
    </citation>
    <scope>NUCLEOTIDE SEQUENCE [LARGE SCALE GENOMIC DNA]</scope>
    <source>
        <strain evidence="5 6">ATCC BAA-1030</strain>
    </source>
</reference>
<dbReference type="Proteomes" id="UP000190328">
    <property type="component" value="Unassembled WGS sequence"/>
</dbReference>
<dbReference type="Pfam" id="PF00005">
    <property type="entry name" value="ABC_tran"/>
    <property type="match status" value="1"/>
</dbReference>
<protein>
    <submittedName>
        <fullName evidence="5">ABC-2 type transport system ATP-binding protein</fullName>
    </submittedName>
</protein>
<keyword evidence="3 5" id="KW-0067">ATP-binding</keyword>
<sequence length="221" mass="26153">MKIEKIVKTYDGSRKVIDNLSFEFEKNKVYSIFGKNGIGKTTLLNIISGHLSIDEGRVFDNDDVMLITEHMIIFEYITGLEFLTLTLEHKKKKIEVEVINEWLEKFEMLDSKDMYIAEYSAGMKYKLMMILIFLIKPKVLLLDEPFAELDILTVKKINKEFQKIKNEVLIIFSTHTSNLAFQMSDEILYLTRKKIYPFKNEFHSNEELENYIEHLMKENEK</sequence>
<accession>A0A1T4LBF2</accession>
<gene>
    <name evidence="5" type="ORF">SAMN02745116_00594</name>
</gene>
<dbReference type="PROSITE" id="PS50893">
    <property type="entry name" value="ABC_TRANSPORTER_2"/>
    <property type="match status" value="1"/>
</dbReference>
<dbReference type="GO" id="GO:0016887">
    <property type="term" value="F:ATP hydrolysis activity"/>
    <property type="evidence" value="ECO:0007669"/>
    <property type="project" value="InterPro"/>
</dbReference>
<dbReference type="SUPFAM" id="SSF52540">
    <property type="entry name" value="P-loop containing nucleoside triphosphate hydrolases"/>
    <property type="match status" value="1"/>
</dbReference>
<dbReference type="GO" id="GO:0005524">
    <property type="term" value="F:ATP binding"/>
    <property type="evidence" value="ECO:0007669"/>
    <property type="project" value="UniProtKB-KW"/>
</dbReference>
<dbReference type="InterPro" id="IPR027417">
    <property type="entry name" value="P-loop_NTPase"/>
</dbReference>
<dbReference type="STRING" id="263852.SAMN02745116_00594"/>
<dbReference type="AlphaFoldDB" id="A0A1T4LBF2"/>
<dbReference type="Gene3D" id="3.40.50.300">
    <property type="entry name" value="P-loop containing nucleotide triphosphate hydrolases"/>
    <property type="match status" value="1"/>
</dbReference>
<dbReference type="EMBL" id="FUXI01000005">
    <property type="protein sequence ID" value="SJZ51824.1"/>
    <property type="molecule type" value="Genomic_DNA"/>
</dbReference>
<name>A0A1T4LBF2_9ENTE</name>
<evidence type="ECO:0000313" key="6">
    <source>
        <dbReference type="Proteomes" id="UP000190328"/>
    </source>
</evidence>
<evidence type="ECO:0000256" key="3">
    <source>
        <dbReference type="ARBA" id="ARBA00022840"/>
    </source>
</evidence>
<dbReference type="InterPro" id="IPR003593">
    <property type="entry name" value="AAA+_ATPase"/>
</dbReference>
<dbReference type="InterPro" id="IPR003439">
    <property type="entry name" value="ABC_transporter-like_ATP-bd"/>
</dbReference>
<dbReference type="SMART" id="SM00382">
    <property type="entry name" value="AAA"/>
    <property type="match status" value="1"/>
</dbReference>
<dbReference type="InterPro" id="IPR051782">
    <property type="entry name" value="ABC_Transporter_VariousFunc"/>
</dbReference>
<dbReference type="OrthoDB" id="9804819at2"/>
<organism evidence="5 6">
    <name type="scientific">Pilibacter termitis</name>
    <dbReference type="NCBI Taxonomy" id="263852"/>
    <lineage>
        <taxon>Bacteria</taxon>
        <taxon>Bacillati</taxon>
        <taxon>Bacillota</taxon>
        <taxon>Bacilli</taxon>
        <taxon>Lactobacillales</taxon>
        <taxon>Enterococcaceae</taxon>
        <taxon>Pilibacter</taxon>
    </lineage>
</organism>
<keyword evidence="1" id="KW-0813">Transport</keyword>
<proteinExistence type="predicted"/>
<dbReference type="PANTHER" id="PTHR42939:SF1">
    <property type="entry name" value="ABC TRANSPORTER ATP-BINDING PROTEIN ALBC-RELATED"/>
    <property type="match status" value="1"/>
</dbReference>
<feature type="domain" description="ABC transporter" evidence="4">
    <location>
        <begin position="1"/>
        <end position="217"/>
    </location>
</feature>
<evidence type="ECO:0000256" key="2">
    <source>
        <dbReference type="ARBA" id="ARBA00022741"/>
    </source>
</evidence>
<evidence type="ECO:0000256" key="1">
    <source>
        <dbReference type="ARBA" id="ARBA00022448"/>
    </source>
</evidence>
<keyword evidence="6" id="KW-1185">Reference proteome</keyword>
<evidence type="ECO:0000259" key="4">
    <source>
        <dbReference type="PROSITE" id="PS50893"/>
    </source>
</evidence>
<dbReference type="RefSeq" id="WP_078806553.1">
    <property type="nucleotide sequence ID" value="NZ_FUXI01000005.1"/>
</dbReference>